<reference evidence="1" key="1">
    <citation type="submission" date="2021-03" db="EMBL/GenBank/DDBJ databases">
        <authorList>
            <consortium name="DOE Joint Genome Institute"/>
            <person name="Ahrendt S."/>
            <person name="Looney B.P."/>
            <person name="Miyauchi S."/>
            <person name="Morin E."/>
            <person name="Drula E."/>
            <person name="Courty P.E."/>
            <person name="Chicoki N."/>
            <person name="Fauchery L."/>
            <person name="Kohler A."/>
            <person name="Kuo A."/>
            <person name="Labutti K."/>
            <person name="Pangilinan J."/>
            <person name="Lipzen A."/>
            <person name="Riley R."/>
            <person name="Andreopoulos W."/>
            <person name="He G."/>
            <person name="Johnson J."/>
            <person name="Barry K.W."/>
            <person name="Grigoriev I.V."/>
            <person name="Nagy L."/>
            <person name="Hibbett D."/>
            <person name="Henrissat B."/>
            <person name="Matheny P.B."/>
            <person name="Labbe J."/>
            <person name="Martin F."/>
        </authorList>
    </citation>
    <scope>NUCLEOTIDE SEQUENCE</scope>
    <source>
        <strain evidence="1">HHB10654</strain>
    </source>
</reference>
<dbReference type="EMBL" id="MU277195">
    <property type="protein sequence ID" value="KAI0065442.1"/>
    <property type="molecule type" value="Genomic_DNA"/>
</dbReference>
<organism evidence="1 2">
    <name type="scientific">Artomyces pyxidatus</name>
    <dbReference type="NCBI Taxonomy" id="48021"/>
    <lineage>
        <taxon>Eukaryota</taxon>
        <taxon>Fungi</taxon>
        <taxon>Dikarya</taxon>
        <taxon>Basidiomycota</taxon>
        <taxon>Agaricomycotina</taxon>
        <taxon>Agaricomycetes</taxon>
        <taxon>Russulales</taxon>
        <taxon>Auriscalpiaceae</taxon>
        <taxon>Artomyces</taxon>
    </lineage>
</organism>
<protein>
    <submittedName>
        <fullName evidence="1">Uncharacterized protein</fullName>
    </submittedName>
</protein>
<gene>
    <name evidence="1" type="ORF">BV25DRAFT_1798630</name>
</gene>
<keyword evidence="2" id="KW-1185">Reference proteome</keyword>
<dbReference type="Proteomes" id="UP000814140">
    <property type="component" value="Unassembled WGS sequence"/>
</dbReference>
<evidence type="ECO:0000313" key="1">
    <source>
        <dbReference type="EMBL" id="KAI0065442.1"/>
    </source>
</evidence>
<proteinExistence type="predicted"/>
<evidence type="ECO:0000313" key="2">
    <source>
        <dbReference type="Proteomes" id="UP000814140"/>
    </source>
</evidence>
<accession>A0ACB8TAG7</accession>
<reference evidence="1" key="2">
    <citation type="journal article" date="2022" name="New Phytol.">
        <title>Evolutionary transition to the ectomycorrhizal habit in the genomes of a hyperdiverse lineage of mushroom-forming fungi.</title>
        <authorList>
            <person name="Looney B."/>
            <person name="Miyauchi S."/>
            <person name="Morin E."/>
            <person name="Drula E."/>
            <person name="Courty P.E."/>
            <person name="Kohler A."/>
            <person name="Kuo A."/>
            <person name="LaButti K."/>
            <person name="Pangilinan J."/>
            <person name="Lipzen A."/>
            <person name="Riley R."/>
            <person name="Andreopoulos W."/>
            <person name="He G."/>
            <person name="Johnson J."/>
            <person name="Nolan M."/>
            <person name="Tritt A."/>
            <person name="Barry K.W."/>
            <person name="Grigoriev I.V."/>
            <person name="Nagy L.G."/>
            <person name="Hibbett D."/>
            <person name="Henrissat B."/>
            <person name="Matheny P.B."/>
            <person name="Labbe J."/>
            <person name="Martin F.M."/>
        </authorList>
    </citation>
    <scope>NUCLEOTIDE SEQUENCE</scope>
    <source>
        <strain evidence="1">HHB10654</strain>
    </source>
</reference>
<sequence length="270" mass="29923">MSLPLPAHHTKHLSRLDYPFLDSRFSLSQLADGHSNGTALWLGAQCLSSYLAVIHKKLCRHSRPRALELGSGIGLTALAMRSLGWDIVATDTRHVIAGVLSPNIAANTGQSPPNPGVVQIRELDWTVPPEEWDWDHPAVIASTQTSTLSLEAAKLYDSPLKPPFDLIISSDTLYTTELVTPLLRTLHAVSAQSLVLASRPPPIYLCIERRDSAVIDRALFEAQTDWGFTVERIAHRKVLKAMEKGGLNWAKEDWDDVEIWKLVQKMAVKS</sequence>
<comment type="caution">
    <text evidence="1">The sequence shown here is derived from an EMBL/GenBank/DDBJ whole genome shotgun (WGS) entry which is preliminary data.</text>
</comment>
<name>A0ACB8TAG7_9AGAM</name>